<dbReference type="Pfam" id="PF00498">
    <property type="entry name" value="FHA"/>
    <property type="match status" value="1"/>
</dbReference>
<proteinExistence type="predicted"/>
<keyword evidence="3" id="KW-1185">Reference proteome</keyword>
<accession>A0ABW5UKP5</accession>
<dbReference type="InterPro" id="IPR008984">
    <property type="entry name" value="SMAD_FHA_dom_sf"/>
</dbReference>
<reference evidence="3" key="1">
    <citation type="journal article" date="2019" name="Int. J. Syst. Evol. Microbiol.">
        <title>The Global Catalogue of Microorganisms (GCM) 10K type strain sequencing project: providing services to taxonomists for standard genome sequencing and annotation.</title>
        <authorList>
            <consortium name="The Broad Institute Genomics Platform"/>
            <consortium name="The Broad Institute Genome Sequencing Center for Infectious Disease"/>
            <person name="Wu L."/>
            <person name="Ma J."/>
        </authorList>
    </citation>
    <scope>NUCLEOTIDE SEQUENCE [LARGE SCALE GENOMIC DNA]</scope>
    <source>
        <strain evidence="3">TISTR 1906</strain>
    </source>
</reference>
<dbReference type="Proteomes" id="UP001597463">
    <property type="component" value="Unassembled WGS sequence"/>
</dbReference>
<dbReference type="EMBL" id="JBHUMV010000002">
    <property type="protein sequence ID" value="MFD2753711.1"/>
    <property type="molecule type" value="Genomic_DNA"/>
</dbReference>
<dbReference type="Gene3D" id="2.60.200.20">
    <property type="match status" value="1"/>
</dbReference>
<evidence type="ECO:0000313" key="3">
    <source>
        <dbReference type="Proteomes" id="UP001597463"/>
    </source>
</evidence>
<evidence type="ECO:0000313" key="2">
    <source>
        <dbReference type="EMBL" id="MFD2753711.1"/>
    </source>
</evidence>
<dbReference type="InterPro" id="IPR000253">
    <property type="entry name" value="FHA_dom"/>
</dbReference>
<dbReference type="PROSITE" id="PS50006">
    <property type="entry name" value="FHA_DOMAIN"/>
    <property type="match status" value="1"/>
</dbReference>
<dbReference type="SUPFAM" id="SSF49879">
    <property type="entry name" value="SMAD/FHA domain"/>
    <property type="match status" value="2"/>
</dbReference>
<feature type="domain" description="FHA" evidence="1">
    <location>
        <begin position="23"/>
        <end position="72"/>
    </location>
</feature>
<dbReference type="RefSeq" id="WP_066474201.1">
    <property type="nucleotide sequence ID" value="NZ_BCNT01000004.1"/>
</dbReference>
<evidence type="ECO:0000259" key="1">
    <source>
        <dbReference type="PROSITE" id="PS50006"/>
    </source>
</evidence>
<gene>
    <name evidence="2" type="ORF">ACFSW6_06400</name>
</gene>
<comment type="caution">
    <text evidence="2">The sequence shown here is derived from an EMBL/GenBank/DDBJ whole genome shotgun (WGS) entry which is preliminary data.</text>
</comment>
<dbReference type="SMART" id="SM00240">
    <property type="entry name" value="FHA"/>
    <property type="match status" value="1"/>
</dbReference>
<dbReference type="PANTHER" id="PTHR23308">
    <property type="entry name" value="NUCLEAR INHIBITOR OF PROTEIN PHOSPHATASE-1"/>
    <property type="match status" value="1"/>
</dbReference>
<dbReference type="InterPro" id="IPR050923">
    <property type="entry name" value="Cell_Proc_Reg/RNA_Proc"/>
</dbReference>
<sequence length="240" mass="25369">MPTLVISIDGAVIKEVQLTKERTTLGRRPYNDIVIDNLAVSGEHAVLTMANGLVTIEDLRSTNGTHVNGNAIERCTLKNGDLLDVGRYKIRFLDDEADKPSRRQGLTATLKTMAATAGETRGLGSKLSSPSGFGEVSSFSSTLQGGPALPTQRRATIRMLTGGLAGQEVALYKVVTTLGKPGVAIASITQKPHGFVLTHIEGESTALKLNGQNVGPLPVPLLHGDMVELAGTQMQFVVGE</sequence>
<name>A0ABW5UKP5_9BURK</name>
<organism evidence="2 3">
    <name type="scientific">Comamonas terrae</name>
    <dbReference type="NCBI Taxonomy" id="673548"/>
    <lineage>
        <taxon>Bacteria</taxon>
        <taxon>Pseudomonadati</taxon>
        <taxon>Pseudomonadota</taxon>
        <taxon>Betaproteobacteria</taxon>
        <taxon>Burkholderiales</taxon>
        <taxon>Comamonadaceae</taxon>
        <taxon>Comamonas</taxon>
    </lineage>
</organism>
<dbReference type="CDD" id="cd00060">
    <property type="entry name" value="FHA"/>
    <property type="match status" value="1"/>
</dbReference>
<protein>
    <submittedName>
        <fullName evidence="2">FHA domain-containing protein</fullName>
    </submittedName>
</protein>